<comment type="catalytic activity">
    <reaction evidence="9 11">
        <text>tRNA(Pro) + L-proline + ATP = L-prolyl-tRNA(Pro) + AMP + diphosphate</text>
        <dbReference type="Rhea" id="RHEA:14305"/>
        <dbReference type="Rhea" id="RHEA-COMP:9700"/>
        <dbReference type="Rhea" id="RHEA-COMP:9702"/>
        <dbReference type="ChEBI" id="CHEBI:30616"/>
        <dbReference type="ChEBI" id="CHEBI:33019"/>
        <dbReference type="ChEBI" id="CHEBI:60039"/>
        <dbReference type="ChEBI" id="CHEBI:78442"/>
        <dbReference type="ChEBI" id="CHEBI:78532"/>
        <dbReference type="ChEBI" id="CHEBI:456215"/>
        <dbReference type="EC" id="6.1.1.15"/>
    </reaction>
</comment>
<evidence type="ECO:0000256" key="2">
    <source>
        <dbReference type="ARBA" id="ARBA00011738"/>
    </source>
</evidence>
<dbReference type="SMART" id="SM00946">
    <property type="entry name" value="ProRS-C_1"/>
    <property type="match status" value="1"/>
</dbReference>
<dbReference type="EMBL" id="MFKF01000317">
    <property type="protein sequence ID" value="OGG46413.1"/>
    <property type="molecule type" value="Genomic_DNA"/>
</dbReference>
<dbReference type="EC" id="6.1.1.15" evidence="11"/>
<dbReference type="GO" id="GO:0004827">
    <property type="term" value="F:proline-tRNA ligase activity"/>
    <property type="evidence" value="ECO:0007669"/>
    <property type="project" value="UniProtKB-UniRule"/>
</dbReference>
<dbReference type="PROSITE" id="PS50862">
    <property type="entry name" value="AA_TRNA_LIGASE_II"/>
    <property type="match status" value="1"/>
</dbReference>
<evidence type="ECO:0000256" key="8">
    <source>
        <dbReference type="ARBA" id="ARBA00023146"/>
    </source>
</evidence>
<feature type="domain" description="Aminoacyl-transfer RNA synthetases class-II family profile" evidence="12">
    <location>
        <begin position="32"/>
        <end position="280"/>
    </location>
</feature>
<evidence type="ECO:0000256" key="7">
    <source>
        <dbReference type="ARBA" id="ARBA00022917"/>
    </source>
</evidence>
<dbReference type="InterPro" id="IPR033721">
    <property type="entry name" value="ProRS_core_arch_euk"/>
</dbReference>
<dbReference type="InterPro" id="IPR004154">
    <property type="entry name" value="Anticodon-bd"/>
</dbReference>
<comment type="subunit">
    <text evidence="2 11">Homodimer.</text>
</comment>
<dbReference type="CDD" id="cd00862">
    <property type="entry name" value="ProRS_anticodon_zinc"/>
    <property type="match status" value="1"/>
</dbReference>
<dbReference type="PRINTS" id="PR01046">
    <property type="entry name" value="TRNASYNTHPRO"/>
</dbReference>
<evidence type="ECO:0000256" key="4">
    <source>
        <dbReference type="ARBA" id="ARBA00022598"/>
    </source>
</evidence>
<evidence type="ECO:0000256" key="6">
    <source>
        <dbReference type="ARBA" id="ARBA00022840"/>
    </source>
</evidence>
<dbReference type="InterPro" id="IPR004499">
    <property type="entry name" value="Pro-tRNA-ligase_IIa_arc-type"/>
</dbReference>
<dbReference type="InterPro" id="IPR002316">
    <property type="entry name" value="Pro-tRNA-ligase_IIa"/>
</dbReference>
<dbReference type="HAMAP" id="MF_01571">
    <property type="entry name" value="Pro_tRNA_synth_type3"/>
    <property type="match status" value="1"/>
</dbReference>
<evidence type="ECO:0000256" key="9">
    <source>
        <dbReference type="ARBA" id="ARBA00047671"/>
    </source>
</evidence>
<accession>A0A1F6CB91</accession>
<evidence type="ECO:0000256" key="11">
    <source>
        <dbReference type="HAMAP-Rule" id="MF_01571"/>
    </source>
</evidence>
<evidence type="ECO:0000256" key="5">
    <source>
        <dbReference type="ARBA" id="ARBA00022741"/>
    </source>
</evidence>
<name>A0A1F6CB91_HANXR</name>
<dbReference type="InterPro" id="IPR017449">
    <property type="entry name" value="Pro-tRNA_synth_II"/>
</dbReference>
<dbReference type="Pfam" id="PF09180">
    <property type="entry name" value="ProRS-C_1"/>
    <property type="match status" value="1"/>
</dbReference>
<comment type="similarity">
    <text evidence="10 11">Belongs to the class-II aminoacyl-tRNA synthetase family. ProS type 3 subfamily.</text>
</comment>
<protein>
    <recommendedName>
        <fullName evidence="11">Proline--tRNA ligase</fullName>
        <ecNumber evidence="11">6.1.1.15</ecNumber>
    </recommendedName>
    <alternativeName>
        <fullName evidence="11">Prolyl-tRNA synthetase</fullName>
        <shortName evidence="11">ProRS</shortName>
    </alternativeName>
</protein>
<dbReference type="Pfam" id="PF00587">
    <property type="entry name" value="tRNA-synt_2b"/>
    <property type="match status" value="1"/>
</dbReference>
<dbReference type="PANTHER" id="PTHR43382:SF2">
    <property type="entry name" value="BIFUNCTIONAL GLUTAMATE_PROLINE--TRNA LIGASE"/>
    <property type="match status" value="1"/>
</dbReference>
<keyword evidence="4 11" id="KW-0436">Ligase</keyword>
<dbReference type="FunFam" id="3.30.930.10:FF:000023">
    <property type="entry name" value="Proline--tRNA ligase"/>
    <property type="match status" value="1"/>
</dbReference>
<dbReference type="SUPFAM" id="SSF64586">
    <property type="entry name" value="C-terminal domain of ProRS"/>
    <property type="match status" value="1"/>
</dbReference>
<dbReference type="Proteomes" id="UP000178606">
    <property type="component" value="Unassembled WGS sequence"/>
</dbReference>
<dbReference type="InterPro" id="IPR045864">
    <property type="entry name" value="aa-tRNA-synth_II/BPL/LPL"/>
</dbReference>
<evidence type="ECO:0000259" key="12">
    <source>
        <dbReference type="PROSITE" id="PS50862"/>
    </source>
</evidence>
<dbReference type="Gene3D" id="3.30.930.10">
    <property type="entry name" value="Bira Bifunctional Protein, Domain 2"/>
    <property type="match status" value="1"/>
</dbReference>
<dbReference type="FunFam" id="3.40.50.800:FF:000005">
    <property type="entry name" value="bifunctional glutamate/proline--tRNA ligase"/>
    <property type="match status" value="1"/>
</dbReference>
<dbReference type="SUPFAM" id="SSF52954">
    <property type="entry name" value="Class II aaRS ABD-related"/>
    <property type="match status" value="1"/>
</dbReference>
<dbReference type="InterPro" id="IPR016061">
    <property type="entry name" value="Pro-tRNA_ligase_II_C"/>
</dbReference>
<dbReference type="AlphaFoldDB" id="A0A1F6CB91"/>
<evidence type="ECO:0000256" key="3">
    <source>
        <dbReference type="ARBA" id="ARBA00022490"/>
    </source>
</evidence>
<evidence type="ECO:0000256" key="10">
    <source>
        <dbReference type="ARBA" id="ARBA00060806"/>
    </source>
</evidence>
<dbReference type="InterPro" id="IPR002314">
    <property type="entry name" value="aa-tRNA-synt_IIb"/>
</dbReference>
<dbReference type="Gene3D" id="3.40.50.800">
    <property type="entry name" value="Anticodon-binding domain"/>
    <property type="match status" value="1"/>
</dbReference>
<evidence type="ECO:0000313" key="14">
    <source>
        <dbReference type="Proteomes" id="UP000178606"/>
    </source>
</evidence>
<keyword evidence="8 11" id="KW-0030">Aminoacyl-tRNA synthetase</keyword>
<reference evidence="13 14" key="1">
    <citation type="journal article" date="2016" name="Nat. Commun.">
        <title>Thousands of microbial genomes shed light on interconnected biogeochemical processes in an aquifer system.</title>
        <authorList>
            <person name="Anantharaman K."/>
            <person name="Brown C.T."/>
            <person name="Hug L.A."/>
            <person name="Sharon I."/>
            <person name="Castelle C.J."/>
            <person name="Probst A.J."/>
            <person name="Thomas B.C."/>
            <person name="Singh A."/>
            <person name="Wilkins M.J."/>
            <person name="Karaoz U."/>
            <person name="Brodie E.L."/>
            <person name="Williams K.H."/>
            <person name="Hubbard S.S."/>
            <person name="Banfield J.F."/>
        </authorList>
    </citation>
    <scope>NUCLEOTIDE SEQUENCE [LARGE SCALE GENOMIC DNA]</scope>
    <source>
        <strain evidence="14">RIFCSPLOWO2_12_FULL_64_10</strain>
    </source>
</reference>
<sequence length="474" mass="53825">MAQGITKQSEDFSSWYTDIVTAAKLADYSPVRGCMVIRPYGYALWENVQRTLDGMFKETGHENVYFPLFIPQGFLQKEAEHVEGFAPECAVVTHGGGEPLEEPLVIRPTSETIIWATYRNWIQSYRDLPLLYNQWANVVRWELRTRLFLRTTEFLWQEGHTAHATEQEAEEETLRMLEVYRRFAEDYMAIPVITGVKTESEKFAGALRTYCIEAMMGDKKALQAGTSHNLGQNFAKAFDVTFLDEKGDRQSVWATSWGVSTRLIGAIVMAHGDDQGLRLPPRLAPIQAVVVPIYRSGPEQETVTQKAREVAARLKAGVRVKLDDREQHKPGWKFNEWEQAGVPLRVEIGPKDVEKGQVVLVRRDNREKAFVPLEGLERAVQDLLEGVQGGLLGRARAFREVNTFPVDRYEEMARRADDGFMKAHWCGAATCEARVKEETKATIRCIPFDREWEAGRCIVCGQASEGRVIFAKAY</sequence>
<dbReference type="CDD" id="cd00778">
    <property type="entry name" value="ProRS_core_arch_euk"/>
    <property type="match status" value="1"/>
</dbReference>
<organism evidence="13 14">
    <name type="scientific">Handelsmanbacteria sp. (strain RIFCSPLOWO2_12_FULL_64_10)</name>
    <dbReference type="NCBI Taxonomy" id="1817868"/>
    <lineage>
        <taxon>Bacteria</taxon>
        <taxon>Candidatus Handelsmaniibacteriota</taxon>
    </lineage>
</organism>
<comment type="domain">
    <text evidence="11">Consists of three domains: the N-terminal catalytic domain, the anticodon-binding domain and the C-terminal extension.</text>
</comment>
<keyword evidence="6 11" id="KW-0067">ATP-binding</keyword>
<gene>
    <name evidence="11" type="primary">proS</name>
    <name evidence="13" type="ORF">A3F84_05210</name>
</gene>
<dbReference type="InterPro" id="IPR036621">
    <property type="entry name" value="Anticodon-bd_dom_sf"/>
</dbReference>
<dbReference type="GO" id="GO:0005737">
    <property type="term" value="C:cytoplasm"/>
    <property type="evidence" value="ECO:0007669"/>
    <property type="project" value="UniProtKB-SubCell"/>
</dbReference>
<dbReference type="Pfam" id="PF03129">
    <property type="entry name" value="HGTP_anticodon"/>
    <property type="match status" value="1"/>
</dbReference>
<dbReference type="PANTHER" id="PTHR43382">
    <property type="entry name" value="PROLYL-TRNA SYNTHETASE"/>
    <property type="match status" value="1"/>
</dbReference>
<keyword evidence="3 11" id="KW-0963">Cytoplasm</keyword>
<proteinExistence type="inferred from homology"/>
<comment type="caution">
    <text evidence="13">The sequence shown here is derived from an EMBL/GenBank/DDBJ whole genome shotgun (WGS) entry which is preliminary data.</text>
</comment>
<comment type="function">
    <text evidence="11">Catalyzes the attachment of proline to tRNA(Pro) in a two-step reaction: proline is first activated by ATP to form Pro-AMP and then transferred to the acceptor end of tRNA(Pro).</text>
</comment>
<dbReference type="NCBIfam" id="TIGR00408">
    <property type="entry name" value="proS_fam_I"/>
    <property type="match status" value="1"/>
</dbReference>
<keyword evidence="5 11" id="KW-0547">Nucleotide-binding</keyword>
<dbReference type="InterPro" id="IPR006195">
    <property type="entry name" value="aa-tRNA-synth_II"/>
</dbReference>
<dbReference type="SUPFAM" id="SSF55681">
    <property type="entry name" value="Class II aaRS and biotin synthetases"/>
    <property type="match status" value="1"/>
</dbReference>
<keyword evidence="7 11" id="KW-0648">Protein biosynthesis</keyword>
<dbReference type="GO" id="GO:0017101">
    <property type="term" value="C:aminoacyl-tRNA synthetase multienzyme complex"/>
    <property type="evidence" value="ECO:0007669"/>
    <property type="project" value="TreeGrafter"/>
</dbReference>
<evidence type="ECO:0000313" key="13">
    <source>
        <dbReference type="EMBL" id="OGG46413.1"/>
    </source>
</evidence>
<dbReference type="GO" id="GO:0006433">
    <property type="term" value="P:prolyl-tRNA aminoacylation"/>
    <property type="evidence" value="ECO:0007669"/>
    <property type="project" value="UniProtKB-UniRule"/>
</dbReference>
<comment type="subcellular location">
    <subcellularLocation>
        <location evidence="1 11">Cytoplasm</location>
    </subcellularLocation>
</comment>
<dbReference type="Gene3D" id="3.30.110.30">
    <property type="entry name" value="C-terminal domain of ProRS"/>
    <property type="match status" value="1"/>
</dbReference>
<dbReference type="GO" id="GO:0005524">
    <property type="term" value="F:ATP binding"/>
    <property type="evidence" value="ECO:0007669"/>
    <property type="project" value="UniProtKB-UniRule"/>
</dbReference>
<evidence type="ECO:0000256" key="1">
    <source>
        <dbReference type="ARBA" id="ARBA00004496"/>
    </source>
</evidence>